<feature type="compositionally biased region" description="Basic and acidic residues" evidence="1">
    <location>
        <begin position="408"/>
        <end position="421"/>
    </location>
</feature>
<dbReference type="SUPFAM" id="SSF54928">
    <property type="entry name" value="RNA-binding domain, RBD"/>
    <property type="match status" value="1"/>
</dbReference>
<evidence type="ECO:0000256" key="1">
    <source>
        <dbReference type="SAM" id="MobiDB-lite"/>
    </source>
</evidence>
<organism evidence="2">
    <name type="scientific">Chaetoceros debilis</name>
    <dbReference type="NCBI Taxonomy" id="122233"/>
    <lineage>
        <taxon>Eukaryota</taxon>
        <taxon>Sar</taxon>
        <taxon>Stramenopiles</taxon>
        <taxon>Ochrophyta</taxon>
        <taxon>Bacillariophyta</taxon>
        <taxon>Coscinodiscophyceae</taxon>
        <taxon>Chaetocerotophycidae</taxon>
        <taxon>Chaetocerotales</taxon>
        <taxon>Chaetocerotaceae</taxon>
        <taxon>Chaetoceros</taxon>
    </lineage>
</organism>
<feature type="region of interest" description="Disordered" evidence="1">
    <location>
        <begin position="202"/>
        <end position="234"/>
    </location>
</feature>
<protein>
    <recommendedName>
        <fullName evidence="3">RRM domain-containing protein</fullName>
    </recommendedName>
</protein>
<feature type="region of interest" description="Disordered" evidence="1">
    <location>
        <begin position="401"/>
        <end position="421"/>
    </location>
</feature>
<evidence type="ECO:0000313" key="2">
    <source>
        <dbReference type="EMBL" id="CAE0458891.1"/>
    </source>
</evidence>
<reference evidence="2" key="1">
    <citation type="submission" date="2021-01" db="EMBL/GenBank/DDBJ databases">
        <authorList>
            <person name="Corre E."/>
            <person name="Pelletier E."/>
            <person name="Niang G."/>
            <person name="Scheremetjew M."/>
            <person name="Finn R."/>
            <person name="Kale V."/>
            <person name="Holt S."/>
            <person name="Cochrane G."/>
            <person name="Meng A."/>
            <person name="Brown T."/>
            <person name="Cohen L."/>
        </authorList>
    </citation>
    <scope>NUCLEOTIDE SEQUENCE</scope>
    <source>
        <strain evidence="2">MM31A-1</strain>
    </source>
</reference>
<evidence type="ECO:0008006" key="3">
    <source>
        <dbReference type="Google" id="ProtNLM"/>
    </source>
</evidence>
<gene>
    <name evidence="2" type="ORF">CDEB00056_LOCUS3732</name>
</gene>
<accession>A0A7S3PXW2</accession>
<dbReference type="InterPro" id="IPR035979">
    <property type="entry name" value="RBD_domain_sf"/>
</dbReference>
<dbReference type="GO" id="GO:0003676">
    <property type="term" value="F:nucleic acid binding"/>
    <property type="evidence" value="ECO:0007669"/>
    <property type="project" value="InterPro"/>
</dbReference>
<proteinExistence type="predicted"/>
<sequence length="447" mass="49933">MSASQSGPMKKSRRAFVGNLRQHPNLEDKLRDLFAKSAIPIPVDGIQIVALKQPGDRCFALVKCDVEMAVKCINGITFVGNILEVKYEKKQNQVLKKKKSMGFGGWAKPSSSFAAPITTGKKSLEKKDKNVDDKMTVEKKLSNVDDGAMLPNMEKLSLGSTEKDSDDLSQFSARCKLPLGNLMDELGAHEPDYEKMKNMKIENSSSPAEKGSKKSSKSDGSTVQHHSSGALAPNGKAPIHIELVSFGFKYSVPPQAREGWSHSNPLSPIDCRDLPRCPHYVAKLSGLSYKVKRTMLSMRVEEDEEGDIDNDTSAKDEKHGWNGVSDAVYPMVVKSEEMSLTIFSAIEEAIRCGGHGYAFPLEAKIHIGSEYGRHRSVVLCEKLAQMIRTLLRQNEGSRIRQPVSVSTRHRDVDNNHRDEEAFGTDLRREHEVEVKRKKKHEWLESKW</sequence>
<dbReference type="EMBL" id="HBIO01005303">
    <property type="protein sequence ID" value="CAE0458891.1"/>
    <property type="molecule type" value="Transcribed_RNA"/>
</dbReference>
<dbReference type="AlphaFoldDB" id="A0A7S3PXW2"/>
<name>A0A7S3PXW2_9STRA</name>